<keyword evidence="3" id="KW-1185">Reference proteome</keyword>
<proteinExistence type="inferred from homology"/>
<comment type="similarity">
    <text evidence="1">Belongs to the UPF0166 family.</text>
</comment>
<organism evidence="2 3">
    <name type="scientific">Hanamia caeni</name>
    <dbReference type="NCBI Taxonomy" id="2294116"/>
    <lineage>
        <taxon>Bacteria</taxon>
        <taxon>Pseudomonadati</taxon>
        <taxon>Bacteroidota</taxon>
        <taxon>Chitinophagia</taxon>
        <taxon>Chitinophagales</taxon>
        <taxon>Chitinophagaceae</taxon>
        <taxon>Hanamia</taxon>
    </lineage>
</organism>
<dbReference type="InterPro" id="IPR011322">
    <property type="entry name" value="N-reg_PII-like_a/b"/>
</dbReference>
<comment type="caution">
    <text evidence="2">The sequence shown here is derived from an EMBL/GenBank/DDBJ whole genome shotgun (WGS) entry which is preliminary data.</text>
</comment>
<reference evidence="2 3" key="1">
    <citation type="submission" date="2018-11" db="EMBL/GenBank/DDBJ databases">
        <title>Draft genome sequence of Ferruginibacter sp. BO-59.</title>
        <authorList>
            <person name="Im W.T."/>
        </authorList>
    </citation>
    <scope>NUCLEOTIDE SEQUENCE [LARGE SCALE GENOMIC DNA]</scope>
    <source>
        <strain evidence="2 3">BO-59</strain>
    </source>
</reference>
<dbReference type="AlphaFoldDB" id="A0A3M9NGS6"/>
<dbReference type="OrthoDB" id="9795599at2"/>
<dbReference type="RefSeq" id="WP_123120583.1">
    <property type="nucleotide sequence ID" value="NZ_RJJR01000007.1"/>
</dbReference>
<dbReference type="SUPFAM" id="SSF54913">
    <property type="entry name" value="GlnB-like"/>
    <property type="match status" value="1"/>
</dbReference>
<dbReference type="EMBL" id="RJJR01000007">
    <property type="protein sequence ID" value="RNI36665.1"/>
    <property type="molecule type" value="Genomic_DNA"/>
</dbReference>
<dbReference type="Proteomes" id="UP000267223">
    <property type="component" value="Unassembled WGS sequence"/>
</dbReference>
<dbReference type="Pfam" id="PF02641">
    <property type="entry name" value="DUF190"/>
    <property type="match status" value="1"/>
</dbReference>
<accession>A0A3M9NGS6</accession>
<dbReference type="PANTHER" id="PTHR35983">
    <property type="entry name" value="UPF0166 PROTEIN TM_0021"/>
    <property type="match status" value="1"/>
</dbReference>
<evidence type="ECO:0000313" key="3">
    <source>
        <dbReference type="Proteomes" id="UP000267223"/>
    </source>
</evidence>
<evidence type="ECO:0000313" key="2">
    <source>
        <dbReference type="EMBL" id="RNI36665.1"/>
    </source>
</evidence>
<evidence type="ECO:0000256" key="1">
    <source>
        <dbReference type="ARBA" id="ARBA00010554"/>
    </source>
</evidence>
<dbReference type="PANTHER" id="PTHR35983:SF1">
    <property type="entry name" value="UPF0166 PROTEIN TM_0021"/>
    <property type="match status" value="1"/>
</dbReference>
<dbReference type="InterPro" id="IPR015867">
    <property type="entry name" value="N-reg_PII/ATP_PRibTrfase_C"/>
</dbReference>
<dbReference type="InterPro" id="IPR003793">
    <property type="entry name" value="UPF0166"/>
</dbReference>
<name>A0A3M9NGS6_9BACT</name>
<gene>
    <name evidence="2" type="ORF">EFY79_10070</name>
</gene>
<protein>
    <submittedName>
        <fullName evidence="2">DUF190 domain-containing protein</fullName>
    </submittedName>
</protein>
<dbReference type="Gene3D" id="3.30.70.120">
    <property type="match status" value="1"/>
</dbReference>
<sequence>MVNNPDAKLVRIFLGEADKYNQQPLYEKIVFDAKKQGLSGATVLRGIMGFGPNSRIHTSKLFDISTDLPIIIEIVDTLEKINAFIAIVEQLFEESKSGGLITIEKAQVIRYQSGRK</sequence>